<accession>A0A6P6TPL7</accession>
<dbReference type="InterPro" id="IPR051824">
    <property type="entry name" value="LRR_Rcpt-Like_S/T_Kinase"/>
</dbReference>
<gene>
    <name evidence="5" type="primary">LOC113703297</name>
</gene>
<dbReference type="RefSeq" id="XP_027080414.1">
    <property type="nucleotide sequence ID" value="XM_027224613.2"/>
</dbReference>
<dbReference type="FunFam" id="3.30.200.20:FF:000433">
    <property type="entry name" value="Predicted protein"/>
    <property type="match status" value="1"/>
</dbReference>
<dbReference type="Pfam" id="PF07714">
    <property type="entry name" value="PK_Tyr_Ser-Thr"/>
    <property type="match status" value="1"/>
</dbReference>
<protein>
    <submittedName>
        <fullName evidence="5">Probable LRR receptor-like serine/threonine-protein kinase At2g16250</fullName>
    </submittedName>
</protein>
<dbReference type="OrthoDB" id="1742050at2759"/>
<dbReference type="InterPro" id="IPR011009">
    <property type="entry name" value="Kinase-like_dom_sf"/>
</dbReference>
<proteinExistence type="predicted"/>
<dbReference type="SUPFAM" id="SSF56112">
    <property type="entry name" value="Protein kinase-like (PK-like)"/>
    <property type="match status" value="1"/>
</dbReference>
<organism evidence="4 5">
    <name type="scientific">Coffea arabica</name>
    <name type="common">Arabian coffee</name>
    <dbReference type="NCBI Taxonomy" id="13443"/>
    <lineage>
        <taxon>Eukaryota</taxon>
        <taxon>Viridiplantae</taxon>
        <taxon>Streptophyta</taxon>
        <taxon>Embryophyta</taxon>
        <taxon>Tracheophyta</taxon>
        <taxon>Spermatophyta</taxon>
        <taxon>Magnoliopsida</taxon>
        <taxon>eudicotyledons</taxon>
        <taxon>Gunneridae</taxon>
        <taxon>Pentapetalae</taxon>
        <taxon>asterids</taxon>
        <taxon>lamiids</taxon>
        <taxon>Gentianales</taxon>
        <taxon>Rubiaceae</taxon>
        <taxon>Ixoroideae</taxon>
        <taxon>Gardenieae complex</taxon>
        <taxon>Bertiereae - Coffeeae clade</taxon>
        <taxon>Coffeeae</taxon>
        <taxon>Coffea</taxon>
    </lineage>
</organism>
<dbReference type="GeneID" id="113703297"/>
<dbReference type="PANTHER" id="PTHR48006">
    <property type="entry name" value="LEUCINE-RICH REPEAT-CONTAINING PROTEIN DDB_G0281931-RELATED"/>
    <property type="match status" value="1"/>
</dbReference>
<dbReference type="GO" id="GO:0016020">
    <property type="term" value="C:membrane"/>
    <property type="evidence" value="ECO:0007669"/>
    <property type="project" value="UniProtKB-SubCell"/>
</dbReference>
<dbReference type="AlphaFoldDB" id="A0A6P6TPL7"/>
<evidence type="ECO:0000313" key="5">
    <source>
        <dbReference type="RefSeq" id="XP_027080414.1"/>
    </source>
</evidence>
<evidence type="ECO:0000259" key="3">
    <source>
        <dbReference type="PROSITE" id="PS50011"/>
    </source>
</evidence>
<dbReference type="GO" id="GO:0005524">
    <property type="term" value="F:ATP binding"/>
    <property type="evidence" value="ECO:0007669"/>
    <property type="project" value="InterPro"/>
</dbReference>
<evidence type="ECO:0000256" key="2">
    <source>
        <dbReference type="SAM" id="MobiDB-lite"/>
    </source>
</evidence>
<evidence type="ECO:0000313" key="4">
    <source>
        <dbReference type="Proteomes" id="UP001652660"/>
    </source>
</evidence>
<reference evidence="4" key="1">
    <citation type="journal article" date="2025" name="Foods">
        <title>Unveiling the Microbial Signatures of Arabica Coffee Cherries: Insights into Ripeness Specific Diversity, Functional Traits, and Implications for Quality and Safety.</title>
        <authorList>
            <consortium name="RefSeq"/>
            <person name="Tenea G.N."/>
            <person name="Cifuentes V."/>
            <person name="Reyes P."/>
            <person name="Cevallos-Vallejos M."/>
        </authorList>
    </citation>
    <scope>NUCLEOTIDE SEQUENCE [LARGE SCALE GENOMIC DNA]</scope>
</reference>
<feature type="domain" description="Protein kinase" evidence="3">
    <location>
        <begin position="67"/>
        <end position="355"/>
    </location>
</feature>
<dbReference type="FunFam" id="1.10.510.10:FF:000448">
    <property type="entry name" value="Putative LRR receptor-like serine/threonine-protein kinase"/>
    <property type="match status" value="1"/>
</dbReference>
<evidence type="ECO:0000256" key="1">
    <source>
        <dbReference type="ARBA" id="ARBA00004479"/>
    </source>
</evidence>
<comment type="subcellular location">
    <subcellularLocation>
        <location evidence="1">Membrane</location>
        <topology evidence="1">Single-pass type I membrane protein</topology>
    </subcellularLocation>
</comment>
<dbReference type="InterPro" id="IPR000719">
    <property type="entry name" value="Prot_kinase_dom"/>
</dbReference>
<dbReference type="PANTHER" id="PTHR48006:SF50">
    <property type="entry name" value="OS03G0724300 PROTEIN"/>
    <property type="match status" value="1"/>
</dbReference>
<feature type="compositionally biased region" description="Low complexity" evidence="2">
    <location>
        <begin position="29"/>
        <end position="48"/>
    </location>
</feature>
<reference evidence="5" key="2">
    <citation type="submission" date="2025-08" db="UniProtKB">
        <authorList>
            <consortium name="RefSeq"/>
        </authorList>
    </citation>
    <scope>IDENTIFICATION</scope>
    <source>
        <tissue evidence="5">Leaves</tissue>
    </source>
</reference>
<name>A0A6P6TPL7_COFAR</name>
<dbReference type="Proteomes" id="UP001652660">
    <property type="component" value="Chromosome 8e"/>
</dbReference>
<keyword evidence="4" id="KW-1185">Reference proteome</keyword>
<dbReference type="GO" id="GO:0004672">
    <property type="term" value="F:protein kinase activity"/>
    <property type="evidence" value="ECO:0007669"/>
    <property type="project" value="InterPro"/>
</dbReference>
<dbReference type="Gene3D" id="1.10.510.10">
    <property type="entry name" value="Transferase(Phosphotransferase) domain 1"/>
    <property type="match status" value="1"/>
</dbReference>
<dbReference type="InterPro" id="IPR001245">
    <property type="entry name" value="Ser-Thr/Tyr_kinase_cat_dom"/>
</dbReference>
<dbReference type="Gene3D" id="3.30.200.20">
    <property type="entry name" value="Phosphorylase Kinase, domain 1"/>
    <property type="match status" value="1"/>
</dbReference>
<sequence>MTRVYDNWDRLVGATLLREELRLIAQRTPSHISSASPSPSSTSSSSSSSLARKSFTYGQILQATHNLSSSNLIMAGLTGDLYTGVLEGRIRVVVKKVHSSFTKEDFYLKQELLFYSKVTHPRFVPLLGHCLENEMHKFLVYKFMPRMDLYSFWFKKAVQSHNDDCLDWLSWDKRLKIARGVAEGLDYLHHKCDPPLVHRNIDAGGILLDDNFEARLGRLNQVCTEVKETNRNKVARFLQLTKDSEKRSPGTSEATCAFDVFCFGKLLLELVTGKLNFRPPNFPIMKDDTMANTLSYITSLDKKLIGSIVDRSLIIDEELLMEVWAIAFVAKACLDPKPSKRPELSFILEALHNPMTVVTSNFLRWPSRRKGKNTQKTEGR</sequence>
<dbReference type="PROSITE" id="PS50011">
    <property type="entry name" value="PROTEIN_KINASE_DOM"/>
    <property type="match status" value="1"/>
</dbReference>
<feature type="region of interest" description="Disordered" evidence="2">
    <location>
        <begin position="28"/>
        <end position="48"/>
    </location>
</feature>